<name>A0ABD1E2G4_HYPHA</name>
<reference evidence="4 5" key="1">
    <citation type="submission" date="2024-05" db="EMBL/GenBank/DDBJ databases">
        <title>Genetic variation in Jamaican populations of the coffee berry borer (Hypothenemus hampei).</title>
        <authorList>
            <person name="Errbii M."/>
            <person name="Myrie A."/>
        </authorList>
    </citation>
    <scope>NUCLEOTIDE SEQUENCE [LARGE SCALE GENOMIC DNA]</scope>
    <source>
        <strain evidence="4">JA-Hopewell-2020-01-JO</strain>
        <tissue evidence="4">Whole body</tissue>
    </source>
</reference>
<evidence type="ECO:0000259" key="2">
    <source>
        <dbReference type="Pfam" id="PF21788"/>
    </source>
</evidence>
<feature type="domain" description="Transposable element P transposase-like RNase H C-terminal" evidence="3">
    <location>
        <begin position="295"/>
        <end position="323"/>
    </location>
</feature>
<keyword evidence="5" id="KW-1185">Reference proteome</keyword>
<protein>
    <recommendedName>
        <fullName evidence="6">Transposable element P transposase</fullName>
    </recommendedName>
</protein>
<dbReference type="Pfam" id="PF21788">
    <property type="entry name" value="TNP-like_GBD"/>
    <property type="match status" value="1"/>
</dbReference>
<gene>
    <name evidence="4" type="ORF">ABEB36_014573</name>
</gene>
<dbReference type="EMBL" id="JBDJPC010000013">
    <property type="protein sequence ID" value="KAL1488774.1"/>
    <property type="molecule type" value="Genomic_DNA"/>
</dbReference>
<dbReference type="InterPro" id="IPR048365">
    <property type="entry name" value="TNP-like_RNaseH_N"/>
</dbReference>
<evidence type="ECO:0000259" key="3">
    <source>
        <dbReference type="Pfam" id="PF21789"/>
    </source>
</evidence>
<organism evidence="4 5">
    <name type="scientific">Hypothenemus hampei</name>
    <name type="common">Coffee berry borer</name>
    <dbReference type="NCBI Taxonomy" id="57062"/>
    <lineage>
        <taxon>Eukaryota</taxon>
        <taxon>Metazoa</taxon>
        <taxon>Ecdysozoa</taxon>
        <taxon>Arthropoda</taxon>
        <taxon>Hexapoda</taxon>
        <taxon>Insecta</taxon>
        <taxon>Pterygota</taxon>
        <taxon>Neoptera</taxon>
        <taxon>Endopterygota</taxon>
        <taxon>Coleoptera</taxon>
        <taxon>Polyphaga</taxon>
        <taxon>Cucujiformia</taxon>
        <taxon>Curculionidae</taxon>
        <taxon>Scolytinae</taxon>
        <taxon>Hypothenemus</taxon>
    </lineage>
</organism>
<dbReference type="Proteomes" id="UP001566132">
    <property type="component" value="Unassembled WGS sequence"/>
</dbReference>
<evidence type="ECO:0000313" key="5">
    <source>
        <dbReference type="Proteomes" id="UP001566132"/>
    </source>
</evidence>
<sequence>MKIRKEYLYDQSKDYLMQPYDYVQVAMISGVFKAWKQPIFYDFDCKMTTSIVLEIVKFVENSGFHVVAMVSDLGGANRGLHSDLQISQSKPYFQNPSSAEKIFVMADVPHLLKLIRNNFVDHGFVIDGKMIKKEIVEEALNAAKVSDLKITHKMTIEKLNCSGPQRQKVKLAAKLFSHTLSCAISRCGTLGFLSQENWIECADFFKLGNDWFDIFNVSTPFSDSRARNRAFGLALDVQIPILTKMTQVISQMQVIGSRSPLPFQKGILISNSALKMLHVELKRRFGVDYILTRRLNQDVLENFFGVIRAKGGLHDHPNPLEFKYRLRSYVLGKNEGAYSDFSNVEVDDTPDIPLSGSLTIKLKPSFNPPSFNLDENLEELNELEYDGLENLAGFICHKLKYPCLQSSSTESSSWINHLDEGGLSKPSSTFMNTIVELNKVFIEMNGNDGIATGPNFMETLLLRSESIHCPDKAKRLFLRSRTFFRIKELNRSMKEKKASKRKWIKILS</sequence>
<dbReference type="Pfam" id="PF21787">
    <property type="entry name" value="TNP-like_RNaseH_N"/>
    <property type="match status" value="1"/>
</dbReference>
<accession>A0ABD1E2G4</accession>
<feature type="domain" description="Transposable element P transposase-like GTP-binding insertion" evidence="2">
    <location>
        <begin position="110"/>
        <end position="223"/>
    </location>
</feature>
<comment type="caution">
    <text evidence="4">The sequence shown here is derived from an EMBL/GenBank/DDBJ whole genome shotgun (WGS) entry which is preliminary data.</text>
</comment>
<feature type="domain" description="Transposable element P transposase-like RNase H" evidence="1">
    <location>
        <begin position="20"/>
        <end position="83"/>
    </location>
</feature>
<evidence type="ECO:0000313" key="4">
    <source>
        <dbReference type="EMBL" id="KAL1488774.1"/>
    </source>
</evidence>
<proteinExistence type="predicted"/>
<evidence type="ECO:0008006" key="6">
    <source>
        <dbReference type="Google" id="ProtNLM"/>
    </source>
</evidence>
<dbReference type="InterPro" id="IPR048366">
    <property type="entry name" value="TNP-like_GBD"/>
</dbReference>
<dbReference type="AlphaFoldDB" id="A0ABD1E2G4"/>
<evidence type="ECO:0000259" key="1">
    <source>
        <dbReference type="Pfam" id="PF21787"/>
    </source>
</evidence>
<dbReference type="InterPro" id="IPR048367">
    <property type="entry name" value="TNP-like_RNaseH_C"/>
</dbReference>
<dbReference type="Pfam" id="PF21789">
    <property type="entry name" value="TNP-like_RNaseH_C"/>
    <property type="match status" value="1"/>
</dbReference>